<name>A0A9E8ZB35_9CYAN</name>
<dbReference type="InterPro" id="IPR036909">
    <property type="entry name" value="Cyt_c-like_dom_sf"/>
</dbReference>
<evidence type="ECO:0000256" key="3">
    <source>
        <dbReference type="ARBA" id="ARBA00023004"/>
    </source>
</evidence>
<dbReference type="PIRSF" id="PIRSF028099">
    <property type="entry name" value="DUF1111"/>
    <property type="match status" value="1"/>
</dbReference>
<evidence type="ECO:0000256" key="2">
    <source>
        <dbReference type="ARBA" id="ARBA00022723"/>
    </source>
</evidence>
<dbReference type="GO" id="GO:0009055">
    <property type="term" value="F:electron transfer activity"/>
    <property type="evidence" value="ECO:0007669"/>
    <property type="project" value="InterPro"/>
</dbReference>
<gene>
    <name evidence="7" type="ORF">OXH18_20735</name>
</gene>
<dbReference type="GO" id="GO:0046872">
    <property type="term" value="F:metal ion binding"/>
    <property type="evidence" value="ECO:0007669"/>
    <property type="project" value="UniProtKB-KW"/>
</dbReference>
<keyword evidence="5" id="KW-0472">Membrane</keyword>
<reference evidence="7" key="1">
    <citation type="submission" date="2022-12" db="EMBL/GenBank/DDBJ databases">
        <title>Polyphasic identification of a Novel Hot-Spring Cyanobacterium Ocullathermofonsia sinensis gen nov. sp. nov. and Genomic Insights on its Adaptations to the Thermal Habitat.</title>
        <authorList>
            <person name="Daroch M."/>
            <person name="Tang J."/>
            <person name="Jiang Y."/>
        </authorList>
    </citation>
    <scope>NUCLEOTIDE SEQUENCE</scope>
    <source>
        <strain evidence="7">PKUAC-SCTA174</strain>
    </source>
</reference>
<keyword evidence="5" id="KW-0812">Transmembrane</keyword>
<keyword evidence="1 4" id="KW-0349">Heme</keyword>
<dbReference type="AlphaFoldDB" id="A0A9E8ZB35"/>
<protein>
    <submittedName>
        <fullName evidence="7">C-type cytochrome</fullName>
    </submittedName>
</protein>
<dbReference type="RefSeq" id="WP_268609365.1">
    <property type="nucleotide sequence ID" value="NZ_CP113797.1"/>
</dbReference>
<keyword evidence="2 4" id="KW-0479">Metal-binding</keyword>
<feature type="transmembrane region" description="Helical" evidence="5">
    <location>
        <begin position="20"/>
        <end position="42"/>
    </location>
</feature>
<dbReference type="PROSITE" id="PS51007">
    <property type="entry name" value="CYTC"/>
    <property type="match status" value="1"/>
</dbReference>
<keyword evidence="5" id="KW-1133">Transmembrane helix</keyword>
<dbReference type="PANTHER" id="PTHR30600">
    <property type="entry name" value="CYTOCHROME C PEROXIDASE-RELATED"/>
    <property type="match status" value="1"/>
</dbReference>
<evidence type="ECO:0000256" key="5">
    <source>
        <dbReference type="SAM" id="Phobius"/>
    </source>
</evidence>
<evidence type="ECO:0000313" key="7">
    <source>
        <dbReference type="EMBL" id="WAL59571.1"/>
    </source>
</evidence>
<dbReference type="PANTHER" id="PTHR30600:SF4">
    <property type="entry name" value="CYTOCHROME C DOMAIN-CONTAINING PROTEIN"/>
    <property type="match status" value="1"/>
</dbReference>
<accession>A0A9E8ZB35</accession>
<keyword evidence="3 4" id="KW-0408">Iron</keyword>
<feature type="domain" description="Cytochrome c" evidence="6">
    <location>
        <begin position="356"/>
        <end position="487"/>
    </location>
</feature>
<dbReference type="Gene3D" id="1.10.760.10">
    <property type="entry name" value="Cytochrome c-like domain"/>
    <property type="match status" value="1"/>
</dbReference>
<organism evidence="7 8">
    <name type="scientific">Thermocoleostomius sinensis A174</name>
    <dbReference type="NCBI Taxonomy" id="2016057"/>
    <lineage>
        <taxon>Bacteria</taxon>
        <taxon>Bacillati</taxon>
        <taxon>Cyanobacteriota</taxon>
        <taxon>Cyanophyceae</taxon>
        <taxon>Oculatellales</taxon>
        <taxon>Oculatellaceae</taxon>
        <taxon>Thermocoleostomius</taxon>
    </lineage>
</organism>
<dbReference type="InterPro" id="IPR051395">
    <property type="entry name" value="Cytochrome_c_Peroxidase/MauG"/>
</dbReference>
<dbReference type="GO" id="GO:0004130">
    <property type="term" value="F:cytochrome-c peroxidase activity"/>
    <property type="evidence" value="ECO:0007669"/>
    <property type="project" value="TreeGrafter"/>
</dbReference>
<dbReference type="GO" id="GO:0020037">
    <property type="term" value="F:heme binding"/>
    <property type="evidence" value="ECO:0007669"/>
    <property type="project" value="InterPro"/>
</dbReference>
<sequence>MTIIKGMGRRSAGARQIRLILLFGIALIAGIFLSNGLFSAGFSPGFDRGFVVQAQTSIPMAGGTTTVSNRSSSAYEQPSAGLSAAEVNRHLKGDLAFEAVFVTAPAPLNSGLGPLFNNASCAGCHLRNGRGLPQPGQLLARVSLPAIEASSSDAPGMPIANYHPEATVDLESTPPVPGLGTQIQDHGVYGQAPEATVDLQWQEQTGQYGDGTPYRLRSPQPRITLRDGSPLPPSVQVSLRLPPPVFGLGLLEAVPDTDILALADPEDRNQDGISGRPNQVWDVVQQTTALGRFGLKANQPNLLQQSAAAYVNDMGITNPLFPNPDGSSDIDRTTLDQATFYVQTLAVPGRTLLDDPEVQRGEMLFTVANCAACHVSELRTGNHPIPVLTNQVIHPYTDLLLHDLGDGLADHRSDFQATGTEWRTSPLWGIGLTQTVLPYSSYLHDGRARTLEEAILWHSGEAEASKEAFRTMSAADRAALIRFLRSL</sequence>
<evidence type="ECO:0000313" key="8">
    <source>
        <dbReference type="Proteomes" id="UP001163152"/>
    </source>
</evidence>
<dbReference type="Pfam" id="PF06537">
    <property type="entry name" value="DHOR"/>
    <property type="match status" value="2"/>
</dbReference>
<dbReference type="InterPro" id="IPR010538">
    <property type="entry name" value="DHOR"/>
</dbReference>
<dbReference type="KEGG" id="tsin:OXH18_20735"/>
<dbReference type="EMBL" id="CP113797">
    <property type="protein sequence ID" value="WAL59571.1"/>
    <property type="molecule type" value="Genomic_DNA"/>
</dbReference>
<keyword evidence="8" id="KW-1185">Reference proteome</keyword>
<dbReference type="SUPFAM" id="SSF46626">
    <property type="entry name" value="Cytochrome c"/>
    <property type="match status" value="1"/>
</dbReference>
<proteinExistence type="predicted"/>
<evidence type="ECO:0000256" key="1">
    <source>
        <dbReference type="ARBA" id="ARBA00022617"/>
    </source>
</evidence>
<evidence type="ECO:0000259" key="6">
    <source>
        <dbReference type="PROSITE" id="PS51007"/>
    </source>
</evidence>
<dbReference type="Proteomes" id="UP001163152">
    <property type="component" value="Chromosome"/>
</dbReference>
<dbReference type="InterPro" id="IPR009056">
    <property type="entry name" value="Cyt_c-like_dom"/>
</dbReference>
<evidence type="ECO:0000256" key="4">
    <source>
        <dbReference type="PROSITE-ProRule" id="PRU00433"/>
    </source>
</evidence>